<evidence type="ECO:0000256" key="3">
    <source>
        <dbReference type="ARBA" id="ARBA00023125"/>
    </source>
</evidence>
<dbReference type="PROSITE" id="PS51294">
    <property type="entry name" value="HTH_MYB"/>
    <property type="match status" value="1"/>
</dbReference>
<dbReference type="FunFam" id="1.10.10.60:FF:000154">
    <property type="entry name" value="Transcription factor SRM1"/>
    <property type="match status" value="1"/>
</dbReference>
<dbReference type="PANTHER" id="PTHR44042">
    <property type="entry name" value="DUPLICATED HOMEODOMAIN-LIKE SUPERFAMILY PROTEIN-RELATED"/>
    <property type="match status" value="1"/>
</dbReference>
<dbReference type="Pfam" id="PF00249">
    <property type="entry name" value="Myb_DNA-binding"/>
    <property type="match status" value="1"/>
</dbReference>
<gene>
    <name evidence="10" type="ORF">SSX86_013229</name>
</gene>
<protein>
    <submittedName>
        <fullName evidence="10">Uncharacterized protein</fullName>
    </submittedName>
</protein>
<feature type="domain" description="HTH myb-type" evidence="9">
    <location>
        <begin position="132"/>
        <end position="188"/>
    </location>
</feature>
<evidence type="ECO:0000256" key="1">
    <source>
        <dbReference type="ARBA" id="ARBA00004123"/>
    </source>
</evidence>
<dbReference type="NCBIfam" id="TIGR01557">
    <property type="entry name" value="myb_SHAQKYF"/>
    <property type="match status" value="1"/>
</dbReference>
<dbReference type="Pfam" id="PF23082">
    <property type="entry name" value="Myb_DNA-binding_2"/>
    <property type="match status" value="1"/>
</dbReference>
<evidence type="ECO:0000259" key="7">
    <source>
        <dbReference type="PROSITE" id="PS50090"/>
    </source>
</evidence>
<evidence type="ECO:0000256" key="5">
    <source>
        <dbReference type="ARBA" id="ARBA00023242"/>
    </source>
</evidence>
<dbReference type="SMART" id="SM00717">
    <property type="entry name" value="SANT"/>
    <property type="match status" value="2"/>
</dbReference>
<feature type="domain" description="Myb-like" evidence="7">
    <location>
        <begin position="17"/>
        <end position="71"/>
    </location>
</feature>
<evidence type="ECO:0000256" key="6">
    <source>
        <dbReference type="SAM" id="MobiDB-lite"/>
    </source>
</evidence>
<dbReference type="GO" id="GO:0048262">
    <property type="term" value="P:determination of dorsal/ventral asymmetry"/>
    <property type="evidence" value="ECO:0007669"/>
    <property type="project" value="UniProtKB-ARBA"/>
</dbReference>
<organism evidence="10 11">
    <name type="scientific">Deinandra increscens subsp. villosa</name>
    <dbReference type="NCBI Taxonomy" id="3103831"/>
    <lineage>
        <taxon>Eukaryota</taxon>
        <taxon>Viridiplantae</taxon>
        <taxon>Streptophyta</taxon>
        <taxon>Embryophyta</taxon>
        <taxon>Tracheophyta</taxon>
        <taxon>Spermatophyta</taxon>
        <taxon>Magnoliopsida</taxon>
        <taxon>eudicotyledons</taxon>
        <taxon>Gunneridae</taxon>
        <taxon>Pentapetalae</taxon>
        <taxon>asterids</taxon>
        <taxon>campanulids</taxon>
        <taxon>Asterales</taxon>
        <taxon>Asteraceae</taxon>
        <taxon>Asteroideae</taxon>
        <taxon>Heliantheae alliance</taxon>
        <taxon>Madieae</taxon>
        <taxon>Madiinae</taxon>
        <taxon>Deinandra</taxon>
    </lineage>
</organism>
<keyword evidence="5" id="KW-0539">Nucleus</keyword>
<dbReference type="InterPro" id="IPR009057">
    <property type="entry name" value="Homeodomain-like_sf"/>
</dbReference>
<dbReference type="InterPro" id="IPR006447">
    <property type="entry name" value="Myb_dom_plants"/>
</dbReference>
<evidence type="ECO:0000256" key="2">
    <source>
        <dbReference type="ARBA" id="ARBA00023015"/>
    </source>
</evidence>
<keyword evidence="4" id="KW-0804">Transcription</keyword>
<dbReference type="FunFam" id="1.10.10.60:FF:000009">
    <property type="entry name" value="transcription factor MYB1R1"/>
    <property type="match status" value="1"/>
</dbReference>
<reference evidence="10 11" key="1">
    <citation type="submission" date="2024-04" db="EMBL/GenBank/DDBJ databases">
        <title>The reference genome of an endangered Asteraceae, Deinandra increscens subsp. villosa, native to the Central Coast of California.</title>
        <authorList>
            <person name="Guilliams M."/>
            <person name="Hasenstab-Lehman K."/>
            <person name="Meyer R."/>
            <person name="Mcevoy S."/>
        </authorList>
    </citation>
    <scope>NUCLEOTIDE SEQUENCE [LARGE SCALE GENOMIC DNA]</scope>
    <source>
        <tissue evidence="10">Leaf</tissue>
    </source>
</reference>
<dbReference type="PROSITE" id="PS51293">
    <property type="entry name" value="SANT"/>
    <property type="match status" value="2"/>
</dbReference>
<dbReference type="PANTHER" id="PTHR44042:SF41">
    <property type="entry name" value="DUPLICATED HOMEODOMAIN-LIKE SUPERFAMILY PROTEIN-RELATED"/>
    <property type="match status" value="1"/>
</dbReference>
<feature type="domain" description="SANT" evidence="8">
    <location>
        <begin position="140"/>
        <end position="188"/>
    </location>
</feature>
<dbReference type="SUPFAM" id="SSF46689">
    <property type="entry name" value="Homeodomain-like"/>
    <property type="match status" value="2"/>
</dbReference>
<comment type="caution">
    <text evidence="10">The sequence shown here is derived from an EMBL/GenBank/DDBJ whole genome shotgun (WGS) entry which is preliminary data.</text>
</comment>
<accession>A0AAP0DDB5</accession>
<evidence type="ECO:0000259" key="9">
    <source>
        <dbReference type="PROSITE" id="PS51294"/>
    </source>
</evidence>
<name>A0AAP0DDB5_9ASTR</name>
<evidence type="ECO:0000256" key="4">
    <source>
        <dbReference type="ARBA" id="ARBA00023163"/>
    </source>
</evidence>
<keyword evidence="11" id="KW-1185">Reference proteome</keyword>
<dbReference type="InterPro" id="IPR017884">
    <property type="entry name" value="SANT_dom"/>
</dbReference>
<dbReference type="GO" id="GO:0009908">
    <property type="term" value="P:flower development"/>
    <property type="evidence" value="ECO:0007669"/>
    <property type="project" value="UniProtKB-ARBA"/>
</dbReference>
<sequence length="293" mass="32801">MKPRTEMVSNSSCWMMDESLKSTIWTPVENKLFENALAKFDKDGPDRWQKVAEMVPGKTVADVIQQYKELEDDVSSIEAGFYPKYGSNNNTCSFTLEQGNYHGIDPRKSLPYSGGRTRSSLPDISSGRPVEHERKKGVPWTEEEHKLFLLGLKKYGKGDWRNISRNYVVTRTPTQVASHAQKYFIRQLSGGKDKRRASIHDITIVNVNESQSYSPPNKRTSLEQCKFQLGWIQPNCGVATGDTSTTFHQSNGNILASNTGFRMGGDSSGVGGGLNSFYGVPQSMVFQMHYPHG</sequence>
<dbReference type="PROSITE" id="PS50090">
    <property type="entry name" value="MYB_LIKE"/>
    <property type="match status" value="2"/>
</dbReference>
<evidence type="ECO:0000313" key="11">
    <source>
        <dbReference type="Proteomes" id="UP001408789"/>
    </source>
</evidence>
<dbReference type="EMBL" id="JBCNJP010000014">
    <property type="protein sequence ID" value="KAK9069113.1"/>
    <property type="molecule type" value="Genomic_DNA"/>
</dbReference>
<dbReference type="GO" id="GO:0003677">
    <property type="term" value="F:DNA binding"/>
    <property type="evidence" value="ECO:0007669"/>
    <property type="project" value="UniProtKB-KW"/>
</dbReference>
<feature type="domain" description="SANT" evidence="8">
    <location>
        <begin position="20"/>
        <end position="73"/>
    </location>
</feature>
<feature type="domain" description="Myb-like" evidence="7">
    <location>
        <begin position="132"/>
        <end position="184"/>
    </location>
</feature>
<dbReference type="CDD" id="cd00167">
    <property type="entry name" value="SANT"/>
    <property type="match status" value="2"/>
</dbReference>
<dbReference type="GO" id="GO:0005634">
    <property type="term" value="C:nucleus"/>
    <property type="evidence" value="ECO:0007669"/>
    <property type="project" value="UniProtKB-SubCell"/>
</dbReference>
<keyword evidence="2" id="KW-0805">Transcription regulation</keyword>
<feature type="region of interest" description="Disordered" evidence="6">
    <location>
        <begin position="110"/>
        <end position="137"/>
    </location>
</feature>
<dbReference type="InterPro" id="IPR001005">
    <property type="entry name" value="SANT/Myb"/>
</dbReference>
<dbReference type="Gene3D" id="1.10.10.60">
    <property type="entry name" value="Homeodomain-like"/>
    <property type="match status" value="2"/>
</dbReference>
<dbReference type="Proteomes" id="UP001408789">
    <property type="component" value="Unassembled WGS sequence"/>
</dbReference>
<proteinExistence type="predicted"/>
<keyword evidence="3" id="KW-0238">DNA-binding</keyword>
<evidence type="ECO:0000259" key="8">
    <source>
        <dbReference type="PROSITE" id="PS51293"/>
    </source>
</evidence>
<comment type="subcellular location">
    <subcellularLocation>
        <location evidence="1">Nucleus</location>
    </subcellularLocation>
</comment>
<evidence type="ECO:0000313" key="10">
    <source>
        <dbReference type="EMBL" id="KAK9069113.1"/>
    </source>
</evidence>
<dbReference type="InterPro" id="IPR017930">
    <property type="entry name" value="Myb_dom"/>
</dbReference>
<dbReference type="AlphaFoldDB" id="A0AAP0DDB5"/>